<dbReference type="InterPro" id="IPR013815">
    <property type="entry name" value="ATP_grasp_subdomain_1"/>
</dbReference>
<evidence type="ECO:0000313" key="5">
    <source>
        <dbReference type="EMBL" id="GIJ85594.1"/>
    </source>
</evidence>
<evidence type="ECO:0000313" key="6">
    <source>
        <dbReference type="Proteomes" id="UP001043456"/>
    </source>
</evidence>
<comment type="similarity">
    <text evidence="1">Belongs to the D-alanine--D-alanine ligase family.</text>
</comment>
<dbReference type="Gene3D" id="3.40.50.20">
    <property type="match status" value="1"/>
</dbReference>
<dbReference type="Gene3D" id="3.30.470.20">
    <property type="entry name" value="ATP-grasp fold, B domain"/>
    <property type="match status" value="1"/>
</dbReference>
<dbReference type="EMBL" id="BHVY01000003">
    <property type="protein sequence ID" value="GIJ85594.1"/>
    <property type="molecule type" value="Genomic_DNA"/>
</dbReference>
<dbReference type="RefSeq" id="XP_043156341.1">
    <property type="nucleotide sequence ID" value="XM_043300406.1"/>
</dbReference>
<dbReference type="GO" id="GO:0008716">
    <property type="term" value="F:D-alanine-D-alanine ligase activity"/>
    <property type="evidence" value="ECO:0007669"/>
    <property type="project" value="InterPro"/>
</dbReference>
<dbReference type="GO" id="GO:0046872">
    <property type="term" value="F:metal ion binding"/>
    <property type="evidence" value="ECO:0007669"/>
    <property type="project" value="InterPro"/>
</dbReference>
<gene>
    <name evidence="5" type="ORF">Asppvi_004453</name>
</gene>
<organism evidence="5 6">
    <name type="scientific">Aspergillus pseudoviridinutans</name>
    <dbReference type="NCBI Taxonomy" id="1517512"/>
    <lineage>
        <taxon>Eukaryota</taxon>
        <taxon>Fungi</taxon>
        <taxon>Dikarya</taxon>
        <taxon>Ascomycota</taxon>
        <taxon>Pezizomycotina</taxon>
        <taxon>Eurotiomycetes</taxon>
        <taxon>Eurotiomycetidae</taxon>
        <taxon>Eurotiales</taxon>
        <taxon>Aspergillaceae</taxon>
        <taxon>Aspergillus</taxon>
        <taxon>Aspergillus subgen. Fumigati</taxon>
    </lineage>
</organism>
<dbReference type="Proteomes" id="UP001043456">
    <property type="component" value="Unassembled WGS sequence"/>
</dbReference>
<accession>A0A9P3B900</accession>
<keyword evidence="6" id="KW-1185">Reference proteome</keyword>
<dbReference type="InterPro" id="IPR011095">
    <property type="entry name" value="Dala_Dala_lig_C"/>
</dbReference>
<keyword evidence="3" id="KW-0067">ATP-binding</keyword>
<name>A0A9P3B900_9EURO</name>
<dbReference type="PANTHER" id="PTHR23132">
    <property type="entry name" value="D-ALANINE--D-ALANINE LIGASE"/>
    <property type="match status" value="1"/>
</dbReference>
<dbReference type="Gene3D" id="3.30.1490.20">
    <property type="entry name" value="ATP-grasp fold, A domain"/>
    <property type="match status" value="1"/>
</dbReference>
<sequence length="364" mass="39668">MAFPDTPFLNIALIAEQRSTYHDQGYSEEECAALPHNGEADELLTALKELGHHVTLVPGIQALVKHLAAGTNKDWDLAFNISQGFHGLAREAQIPALLDAYQIPYTFSDAATMALCQNKVSTKIILAHHKIPTAPFSVISREDQKLSLENLTDMIPHYPLFLKPVTEGSSKGIHRFNKVMEPADLESAVKKLRSLLPDQDILVEPFLSGRELSVSILGTGAQGRVVGVTEFLWKKPSSDGTVRNGNCNGLEFASRISKCSDTDMLVERNDPGLMTETQVKAACQVALDAWKTFGCRDAGRVDIRFSSNELDAVPNVLELNPISGLLPGHSPLARSAEENGYPYKDLLAAIIQSALARKTATILS</sequence>
<evidence type="ECO:0000259" key="4">
    <source>
        <dbReference type="PROSITE" id="PS50975"/>
    </source>
</evidence>
<reference evidence="5 6" key="1">
    <citation type="submission" date="2018-10" db="EMBL/GenBank/DDBJ databases">
        <title>Pan-genome distribution and transcriptional activeness of fungal secondary metabolism genes in Aspergillus section Fumigati.</title>
        <authorList>
            <person name="Takahashi H."/>
            <person name="Umemura M."/>
            <person name="Ninomiya A."/>
            <person name="Kusuya Y."/>
            <person name="Urayama S."/>
            <person name="Shimizu M."/>
            <person name="Watanabe A."/>
            <person name="Kamei K."/>
            <person name="Yaguchi T."/>
            <person name="Hagiwara D."/>
        </authorList>
    </citation>
    <scope>NUCLEOTIDE SEQUENCE [LARGE SCALE GENOMIC DNA]</scope>
    <source>
        <strain evidence="5 6">IFM 55266</strain>
    </source>
</reference>
<protein>
    <recommendedName>
        <fullName evidence="4">ATP-grasp domain-containing protein</fullName>
    </recommendedName>
</protein>
<evidence type="ECO:0000256" key="3">
    <source>
        <dbReference type="PROSITE-ProRule" id="PRU00409"/>
    </source>
</evidence>
<dbReference type="PROSITE" id="PS50975">
    <property type="entry name" value="ATP_GRASP"/>
    <property type="match status" value="1"/>
</dbReference>
<dbReference type="GO" id="GO:0005524">
    <property type="term" value="F:ATP binding"/>
    <property type="evidence" value="ECO:0007669"/>
    <property type="project" value="UniProtKB-UniRule"/>
</dbReference>
<dbReference type="Pfam" id="PF07478">
    <property type="entry name" value="Dala_Dala_lig_C"/>
    <property type="match status" value="1"/>
</dbReference>
<dbReference type="SUPFAM" id="SSF56059">
    <property type="entry name" value="Glutathione synthetase ATP-binding domain-like"/>
    <property type="match status" value="1"/>
</dbReference>
<dbReference type="OrthoDB" id="2013972at2759"/>
<evidence type="ECO:0000256" key="2">
    <source>
        <dbReference type="ARBA" id="ARBA00022598"/>
    </source>
</evidence>
<dbReference type="PANTHER" id="PTHR23132:SF23">
    <property type="entry name" value="D-ALANINE--D-ALANINE LIGASE B"/>
    <property type="match status" value="1"/>
</dbReference>
<comment type="caution">
    <text evidence="5">The sequence shown here is derived from an EMBL/GenBank/DDBJ whole genome shotgun (WGS) entry which is preliminary data.</text>
</comment>
<keyword evidence="2" id="KW-0436">Ligase</keyword>
<dbReference type="AlphaFoldDB" id="A0A9P3B900"/>
<dbReference type="GeneID" id="67003065"/>
<keyword evidence="3" id="KW-0547">Nucleotide-binding</keyword>
<evidence type="ECO:0000256" key="1">
    <source>
        <dbReference type="ARBA" id="ARBA00010871"/>
    </source>
</evidence>
<dbReference type="InterPro" id="IPR011761">
    <property type="entry name" value="ATP-grasp"/>
</dbReference>
<feature type="domain" description="ATP-grasp" evidence="4">
    <location>
        <begin position="123"/>
        <end position="352"/>
    </location>
</feature>
<proteinExistence type="inferred from homology"/>